<dbReference type="GO" id="GO:0016020">
    <property type="term" value="C:membrane"/>
    <property type="evidence" value="ECO:0007669"/>
    <property type="project" value="GOC"/>
</dbReference>
<keyword evidence="11" id="KW-0472">Membrane</keyword>
<evidence type="ECO:0000256" key="1">
    <source>
        <dbReference type="ARBA" id="ARBA00001933"/>
    </source>
</evidence>
<evidence type="ECO:0000256" key="6">
    <source>
        <dbReference type="ARBA" id="ARBA00022824"/>
    </source>
</evidence>
<sequence>MKFPQSGRAPAELLSQLQATKGQDVPWQEGKVFAYVYDAGPEAMQLLGDAFTLYMTENGLDPTSFPSCMVLEKEVIAMAMDLVNADPNGTGTFTGGGTESILLSLKTARDHARDQKPHIKQPEIVLPVTAHAAFFKACQYFDLTPVTVEVDDNFRAIPEKMDAAITDNTILMVGSAPSYAHGAIDPIEAMGQVALKHDILFHVDCCVGGMYLPFAKQLGYDIPNFDMGVPGVTQLSMDFHKWGYAAKGASCVLYNDANLRRYQIFSHSNWTGYTVINPGVTSTKSGGPVAACWAILNHLGLEGYHRLVDASQKATQKLLNALEGIPGLRAMGDPKTNLIALEATDFNIFPLADEMKERGWYIQPQFSYANSAENLHLSIGYHNVEQMDAFIADLTELTAKVRQQQQSVEATPLPEAILAMLEDATPATLGQLAGVLGIDPANPPERMEEINILLNNISADSREVLLGEFVNQLYMPA</sequence>
<comment type="similarity">
    <text evidence="13">Belongs to the group II decarboxylase family. Sphingosine-1-phosphate lyase subfamily.</text>
</comment>
<evidence type="ECO:0000256" key="12">
    <source>
        <dbReference type="ARBA" id="ARBA00023239"/>
    </source>
</evidence>
<evidence type="ECO:0000313" key="17">
    <source>
        <dbReference type="Proteomes" id="UP000184268"/>
    </source>
</evidence>
<evidence type="ECO:0000256" key="5">
    <source>
        <dbReference type="ARBA" id="ARBA00022692"/>
    </source>
</evidence>
<evidence type="ECO:0000256" key="15">
    <source>
        <dbReference type="RuleBase" id="RU000382"/>
    </source>
</evidence>
<dbReference type="Pfam" id="PF00282">
    <property type="entry name" value="Pyridoxal_deC"/>
    <property type="match status" value="1"/>
</dbReference>
<feature type="modified residue" description="N6-(pyridoxal phosphate)lysine" evidence="14">
    <location>
        <position position="241"/>
    </location>
</feature>
<keyword evidence="10" id="KW-0443">Lipid metabolism</keyword>
<keyword evidence="17" id="KW-1185">Reference proteome</keyword>
<evidence type="ECO:0000256" key="4">
    <source>
        <dbReference type="ARBA" id="ARBA00004991"/>
    </source>
</evidence>
<comment type="pathway">
    <text evidence="4">Sphingolipid metabolism.</text>
</comment>
<comment type="pathway">
    <text evidence="3">Lipid metabolism; sphingolipid metabolism.</text>
</comment>
<keyword evidence="8" id="KW-0746">Sphingolipid metabolism</keyword>
<keyword evidence="12 15" id="KW-0456">Lyase</keyword>
<accession>A0A1M5MPY4</accession>
<keyword evidence="7 14" id="KW-0663">Pyridoxal phosphate</keyword>
<dbReference type="EMBL" id="FQXG01000001">
    <property type="protein sequence ID" value="SHG79132.1"/>
    <property type="molecule type" value="Genomic_DNA"/>
</dbReference>
<dbReference type="GO" id="GO:0016830">
    <property type="term" value="F:carbon-carbon lyase activity"/>
    <property type="evidence" value="ECO:0007669"/>
    <property type="project" value="InterPro"/>
</dbReference>
<evidence type="ECO:0000313" key="16">
    <source>
        <dbReference type="EMBL" id="SHG79132.1"/>
    </source>
</evidence>
<dbReference type="PANTHER" id="PTHR42735:SF6">
    <property type="entry name" value="SPHINGOSINE-1-PHOSPHATE LYASE 1"/>
    <property type="match status" value="1"/>
</dbReference>
<dbReference type="OrthoDB" id="9803665at2"/>
<evidence type="ECO:0000256" key="11">
    <source>
        <dbReference type="ARBA" id="ARBA00023136"/>
    </source>
</evidence>
<dbReference type="Proteomes" id="UP000184268">
    <property type="component" value="Unassembled WGS sequence"/>
</dbReference>
<protein>
    <submittedName>
        <fullName evidence="16">Glutamate or tyrosine decarboxylase</fullName>
    </submittedName>
</protein>
<dbReference type="RefSeq" id="WP_067654091.1">
    <property type="nucleotide sequence ID" value="NZ_FQXG01000001.1"/>
</dbReference>
<dbReference type="GO" id="GO:0006665">
    <property type="term" value="P:sphingolipid metabolic process"/>
    <property type="evidence" value="ECO:0007669"/>
    <property type="project" value="UniProtKB-KW"/>
</dbReference>
<dbReference type="InterPro" id="IPR015421">
    <property type="entry name" value="PyrdxlP-dep_Trfase_major"/>
</dbReference>
<comment type="cofactor">
    <cofactor evidence="1 14 15">
        <name>pyridoxal 5'-phosphate</name>
        <dbReference type="ChEBI" id="CHEBI:597326"/>
    </cofactor>
</comment>
<dbReference type="Gene3D" id="6.10.140.2150">
    <property type="match status" value="1"/>
</dbReference>
<organism evidence="16 17">
    <name type="scientific">Ferrimonas marina</name>
    <dbReference type="NCBI Taxonomy" id="299255"/>
    <lineage>
        <taxon>Bacteria</taxon>
        <taxon>Pseudomonadati</taxon>
        <taxon>Pseudomonadota</taxon>
        <taxon>Gammaproteobacteria</taxon>
        <taxon>Alteromonadales</taxon>
        <taxon>Ferrimonadaceae</taxon>
        <taxon>Ferrimonas</taxon>
    </lineage>
</organism>
<evidence type="ECO:0000256" key="8">
    <source>
        <dbReference type="ARBA" id="ARBA00022919"/>
    </source>
</evidence>
<dbReference type="SUPFAM" id="SSF53383">
    <property type="entry name" value="PLP-dependent transferases"/>
    <property type="match status" value="1"/>
</dbReference>
<dbReference type="GO" id="GO:0030170">
    <property type="term" value="F:pyridoxal phosphate binding"/>
    <property type="evidence" value="ECO:0007669"/>
    <property type="project" value="InterPro"/>
</dbReference>
<evidence type="ECO:0000256" key="13">
    <source>
        <dbReference type="ARBA" id="ARBA00038302"/>
    </source>
</evidence>
<evidence type="ECO:0000256" key="9">
    <source>
        <dbReference type="ARBA" id="ARBA00022989"/>
    </source>
</evidence>
<evidence type="ECO:0000256" key="10">
    <source>
        <dbReference type="ARBA" id="ARBA00023098"/>
    </source>
</evidence>
<evidence type="ECO:0000256" key="2">
    <source>
        <dbReference type="ARBA" id="ARBA00004389"/>
    </source>
</evidence>
<dbReference type="STRING" id="299255.SAMN02745129_0722"/>
<dbReference type="InterPro" id="IPR050477">
    <property type="entry name" value="GrpII_AminoAcid_Decarb"/>
</dbReference>
<gene>
    <name evidence="16" type="ORF">SAMN02745129_0722</name>
</gene>
<dbReference type="Gene3D" id="3.90.1150.10">
    <property type="entry name" value="Aspartate Aminotransferase, domain 1"/>
    <property type="match status" value="1"/>
</dbReference>
<evidence type="ECO:0000256" key="3">
    <source>
        <dbReference type="ARBA" id="ARBA00004760"/>
    </source>
</evidence>
<name>A0A1M5MPY4_9GAMM</name>
<evidence type="ECO:0000256" key="7">
    <source>
        <dbReference type="ARBA" id="ARBA00022898"/>
    </source>
</evidence>
<dbReference type="Gene3D" id="3.40.640.10">
    <property type="entry name" value="Type I PLP-dependent aspartate aminotransferase-like (Major domain)"/>
    <property type="match status" value="1"/>
</dbReference>
<dbReference type="FunFam" id="3.40.640.10:FF:000020">
    <property type="entry name" value="sphingosine-1-phosphate lyase 1"/>
    <property type="match status" value="1"/>
</dbReference>
<keyword evidence="9" id="KW-1133">Transmembrane helix</keyword>
<evidence type="ECO:0000256" key="14">
    <source>
        <dbReference type="PIRSR" id="PIRSR602129-50"/>
    </source>
</evidence>
<dbReference type="InterPro" id="IPR002129">
    <property type="entry name" value="PyrdxlP-dep_de-COase"/>
</dbReference>
<reference evidence="16 17" key="1">
    <citation type="submission" date="2016-11" db="EMBL/GenBank/DDBJ databases">
        <authorList>
            <person name="Jaros S."/>
            <person name="Januszkiewicz K."/>
            <person name="Wedrychowicz H."/>
        </authorList>
    </citation>
    <scope>NUCLEOTIDE SEQUENCE [LARGE SCALE GENOMIC DNA]</scope>
    <source>
        <strain evidence="16 17">DSM 16917</strain>
    </source>
</reference>
<dbReference type="InterPro" id="IPR015424">
    <property type="entry name" value="PyrdxlP-dep_Trfase"/>
</dbReference>
<comment type="subcellular location">
    <subcellularLocation>
        <location evidence="2">Endoplasmic reticulum membrane</location>
        <topology evidence="2">Single-pass membrane protein</topology>
    </subcellularLocation>
</comment>
<proteinExistence type="inferred from homology"/>
<keyword evidence="6" id="KW-0256">Endoplasmic reticulum</keyword>
<dbReference type="AlphaFoldDB" id="A0A1M5MPY4"/>
<dbReference type="InterPro" id="IPR015422">
    <property type="entry name" value="PyrdxlP-dep_Trfase_small"/>
</dbReference>
<dbReference type="PANTHER" id="PTHR42735">
    <property type="match status" value="1"/>
</dbReference>
<keyword evidence="5" id="KW-0812">Transmembrane</keyword>
<dbReference type="GO" id="GO:0019752">
    <property type="term" value="P:carboxylic acid metabolic process"/>
    <property type="evidence" value="ECO:0007669"/>
    <property type="project" value="InterPro"/>
</dbReference>